<sequence>MYKLMLHEKLDFCSKFAFKVFSKVPPKAERHNGNVRATRSEQQSSATSPGWLLSLFSLCFQPTTPTIAACVAQIPDQNDHYHLETIKLVPSAVSSGINAGIVATCYGFMPHNLNGRYIRSLHLTDYKFEIDSFAQYYGSLVNGKVLLLWMESFAFPALST</sequence>
<dbReference type="WBParaSite" id="maker-PairedContig_905-snap-gene-3.14-mRNA-1">
    <property type="protein sequence ID" value="maker-PairedContig_905-snap-gene-3.14-mRNA-1"/>
    <property type="gene ID" value="maker-PairedContig_905-snap-gene-3.14"/>
</dbReference>
<organism evidence="1">
    <name type="scientific">Wuchereria bancrofti</name>
    <dbReference type="NCBI Taxonomy" id="6293"/>
    <lineage>
        <taxon>Eukaryota</taxon>
        <taxon>Metazoa</taxon>
        <taxon>Ecdysozoa</taxon>
        <taxon>Nematoda</taxon>
        <taxon>Chromadorea</taxon>
        <taxon>Rhabditida</taxon>
        <taxon>Spirurina</taxon>
        <taxon>Spiruromorpha</taxon>
        <taxon>Filarioidea</taxon>
        <taxon>Onchocercidae</taxon>
        <taxon>Wuchereria</taxon>
    </lineage>
</organism>
<dbReference type="AlphaFoldDB" id="A0A1I8F141"/>
<protein>
    <submittedName>
        <fullName evidence="1">Uncharacterized protein</fullName>
    </submittedName>
</protein>
<reference evidence="1" key="1">
    <citation type="submission" date="2016-11" db="UniProtKB">
        <authorList>
            <consortium name="WormBaseParasite"/>
        </authorList>
    </citation>
    <scope>IDENTIFICATION</scope>
    <source>
        <strain evidence="1">pt0022</strain>
    </source>
</reference>
<name>A0A1I8F141_WUCBA</name>
<evidence type="ECO:0000313" key="1">
    <source>
        <dbReference type="WBParaSite" id="maker-PairedContig_905-snap-gene-3.14-mRNA-1"/>
    </source>
</evidence>
<proteinExistence type="predicted"/>
<accession>A0A1I8F141</accession>